<dbReference type="Gene3D" id="3.40.350.10">
    <property type="entry name" value="Creatinase/prolidase N-terminal domain"/>
    <property type="match status" value="1"/>
</dbReference>
<proteinExistence type="predicted"/>
<evidence type="ECO:0000259" key="1">
    <source>
        <dbReference type="Pfam" id="PF01321"/>
    </source>
</evidence>
<gene>
    <name evidence="2" type="ORF">S03H2_35881</name>
</gene>
<dbReference type="InterPro" id="IPR050659">
    <property type="entry name" value="Peptidase_M24B"/>
</dbReference>
<sequence length="188" mass="21574">MNIFGTSFDYQKRLSKVRKLMDEEGMDAILVHSSVNQYYISGMYPHSPWYPVEVCIHTESPLIIFRNKKEEPVYLTTWLTSNGLKEGTWVKDVRVIDKEPFGKKDWWEYTADVLKEKGVDKSTGGIEQDVCVLSTFRKLQSALPEAQFKDADQIFQHVRIIKEPEEIELIKESVLIAEAGLQAGMKAA</sequence>
<comment type="caution">
    <text evidence="2">The sequence shown here is derived from an EMBL/GenBank/DDBJ whole genome shotgun (WGS) entry which is preliminary data.</text>
</comment>
<dbReference type="InterPro" id="IPR029149">
    <property type="entry name" value="Creatin/AminoP/Spt16_N"/>
</dbReference>
<evidence type="ECO:0000313" key="2">
    <source>
        <dbReference type="EMBL" id="GAH51489.1"/>
    </source>
</evidence>
<organism evidence="2">
    <name type="scientific">marine sediment metagenome</name>
    <dbReference type="NCBI Taxonomy" id="412755"/>
    <lineage>
        <taxon>unclassified sequences</taxon>
        <taxon>metagenomes</taxon>
        <taxon>ecological metagenomes</taxon>
    </lineage>
</organism>
<dbReference type="Pfam" id="PF01321">
    <property type="entry name" value="Creatinase_N"/>
    <property type="match status" value="1"/>
</dbReference>
<dbReference type="PANTHER" id="PTHR46112">
    <property type="entry name" value="AMINOPEPTIDASE"/>
    <property type="match status" value="1"/>
</dbReference>
<dbReference type="SUPFAM" id="SSF53092">
    <property type="entry name" value="Creatinase/prolidase N-terminal domain"/>
    <property type="match status" value="1"/>
</dbReference>
<reference evidence="2" key="1">
    <citation type="journal article" date="2014" name="Front. Microbiol.">
        <title>High frequency of phylogenetically diverse reductive dehalogenase-homologous genes in deep subseafloor sedimentary metagenomes.</title>
        <authorList>
            <person name="Kawai M."/>
            <person name="Futagami T."/>
            <person name="Toyoda A."/>
            <person name="Takaki Y."/>
            <person name="Nishi S."/>
            <person name="Hori S."/>
            <person name="Arai W."/>
            <person name="Tsubouchi T."/>
            <person name="Morono Y."/>
            <person name="Uchiyama I."/>
            <person name="Ito T."/>
            <person name="Fujiyama A."/>
            <person name="Inagaki F."/>
            <person name="Takami H."/>
        </authorList>
    </citation>
    <scope>NUCLEOTIDE SEQUENCE</scope>
    <source>
        <strain evidence="2">Expedition CK06-06</strain>
    </source>
</reference>
<feature type="domain" description="Creatinase N-terminal" evidence="1">
    <location>
        <begin position="13"/>
        <end position="161"/>
    </location>
</feature>
<protein>
    <recommendedName>
        <fullName evidence="1">Creatinase N-terminal domain-containing protein</fullName>
    </recommendedName>
</protein>
<dbReference type="AlphaFoldDB" id="X1HCD9"/>
<dbReference type="EMBL" id="BARU01021977">
    <property type="protein sequence ID" value="GAH51489.1"/>
    <property type="molecule type" value="Genomic_DNA"/>
</dbReference>
<accession>X1HCD9</accession>
<feature type="non-terminal residue" evidence="2">
    <location>
        <position position="188"/>
    </location>
</feature>
<dbReference type="InterPro" id="IPR000587">
    <property type="entry name" value="Creatinase_N"/>
</dbReference>
<dbReference type="PANTHER" id="PTHR46112:SF2">
    <property type="entry name" value="XAA-PRO AMINOPEPTIDASE P-RELATED"/>
    <property type="match status" value="1"/>
</dbReference>
<name>X1HCD9_9ZZZZ</name>